<organism evidence="1 2">
    <name type="scientific">Veronia nyctiphanis</name>
    <dbReference type="NCBI Taxonomy" id="1278244"/>
    <lineage>
        <taxon>Bacteria</taxon>
        <taxon>Pseudomonadati</taxon>
        <taxon>Pseudomonadota</taxon>
        <taxon>Gammaproteobacteria</taxon>
        <taxon>Vibrionales</taxon>
        <taxon>Vibrionaceae</taxon>
        <taxon>Veronia</taxon>
    </lineage>
</organism>
<dbReference type="EMBL" id="PEIB01000015">
    <property type="protein sequence ID" value="RXJ72874.1"/>
    <property type="molecule type" value="Genomic_DNA"/>
</dbReference>
<dbReference type="RefSeq" id="WP_129122718.1">
    <property type="nucleotide sequence ID" value="NZ_PEIB01000015.1"/>
</dbReference>
<dbReference type="InterPro" id="IPR025904">
    <property type="entry name" value="Tubulin-like"/>
</dbReference>
<evidence type="ECO:0000313" key="2">
    <source>
        <dbReference type="Proteomes" id="UP000290287"/>
    </source>
</evidence>
<proteinExistence type="predicted"/>
<dbReference type="PROSITE" id="PS51257">
    <property type="entry name" value="PROKAR_LIPOPROTEIN"/>
    <property type="match status" value="1"/>
</dbReference>
<dbReference type="Pfam" id="PF13809">
    <property type="entry name" value="Tubulin_2"/>
    <property type="match status" value="1"/>
</dbReference>
<name>A0A4Q0YRW9_9GAMM</name>
<gene>
    <name evidence="1" type="ORF">CS022_13585</name>
</gene>
<evidence type="ECO:0000313" key="1">
    <source>
        <dbReference type="EMBL" id="RXJ72874.1"/>
    </source>
</evidence>
<keyword evidence="2" id="KW-1185">Reference proteome</keyword>
<sequence>MTQKNTLLIGVGGTGCEVVRELKKKLHVEWRTRGAEDKQIPDMFEFKESFGNDFISRIATLSIDSHSDDLAGQGKREQWVSLNEDINLMGREQVLLNSSSVLDTAQNLDLYTGVSPWLRKEDEKDFLTNITVGLEPNCGCNQLRRLGRLALASGDNVDNVINGVATT</sequence>
<dbReference type="AlphaFoldDB" id="A0A4Q0YRW9"/>
<comment type="caution">
    <text evidence="1">The sequence shown here is derived from an EMBL/GenBank/DDBJ whole genome shotgun (WGS) entry which is preliminary data.</text>
</comment>
<dbReference type="Proteomes" id="UP000290287">
    <property type="component" value="Unassembled WGS sequence"/>
</dbReference>
<reference evidence="1 2" key="1">
    <citation type="submission" date="2017-10" db="EMBL/GenBank/DDBJ databases">
        <title>Nyctiphanis sp. nov., isolated from the stomach of the euphausiid Nyctiphanes simplex (Hansen, 1911) in the Gulf of California.</title>
        <authorList>
            <person name="Gomez-Gil B."/>
            <person name="Aguilar-Mendez M."/>
            <person name="Lopez-Cortes A."/>
            <person name="Gomez-Gutierrez J."/>
            <person name="Roque A."/>
            <person name="Lang E."/>
            <person name="Gonzalez-Castillo A."/>
        </authorList>
    </citation>
    <scope>NUCLEOTIDE SEQUENCE [LARGE SCALE GENOMIC DNA]</scope>
    <source>
        <strain evidence="1 2">CAIM 600</strain>
    </source>
</reference>
<protein>
    <submittedName>
        <fullName evidence="1">Uncharacterized protein</fullName>
    </submittedName>
</protein>
<accession>A0A4Q0YRW9</accession>